<evidence type="ECO:0000313" key="1">
    <source>
        <dbReference type="EMBL" id="SEG04923.1"/>
    </source>
</evidence>
<name>A0A1H5X050_9ACTN</name>
<dbReference type="GO" id="GO:0003677">
    <property type="term" value="F:DNA binding"/>
    <property type="evidence" value="ECO:0007669"/>
    <property type="project" value="UniProtKB-KW"/>
</dbReference>
<dbReference type="PANTHER" id="PTHR38479:SF2">
    <property type="entry name" value="WINGED HELIX DNA-BINDING DOMAIN-CONTAINING PROTEIN"/>
    <property type="match status" value="1"/>
</dbReference>
<gene>
    <name evidence="1" type="ORF">SAMN04489712_10327</name>
</gene>
<keyword evidence="1" id="KW-0238">DNA-binding</keyword>
<organism evidence="1 2">
    <name type="scientific">Thermomonospora echinospora</name>
    <dbReference type="NCBI Taxonomy" id="1992"/>
    <lineage>
        <taxon>Bacteria</taxon>
        <taxon>Bacillati</taxon>
        <taxon>Actinomycetota</taxon>
        <taxon>Actinomycetes</taxon>
        <taxon>Streptosporangiales</taxon>
        <taxon>Thermomonosporaceae</taxon>
        <taxon>Thermomonospora</taxon>
    </lineage>
</organism>
<evidence type="ECO:0000313" key="2">
    <source>
        <dbReference type="Proteomes" id="UP000236723"/>
    </source>
</evidence>
<sequence length="365" mass="38721">MATIEVDRTQVMAYRVAAHELYEEPAGEPAVLDLGVQDTPPGTAAVGLAARRWTPPDDGSTVMIWSTRGAPHLHRRADLPALAAALWPLSDADAAARMRSAPLKAAAGMGLTAFRSAAQVMREVVTRPMTKGEVSRAVSDGVPPELTYWCPTCQAQHISGLLFQQVGLPAGVQLLPGGRPTMLAPVEGTPGVPAQAAGTGDLIGAYLRLLGPAAPVDVARFLGTTATAIRPAWPDGLQEVRVDGRPRFLPADRAEALLAAPPPRGVRLLAANDPFLQPRDRDLLVPDRARQKEVWRAISSPGVVLADGEVTATWRARTAGRRLEVTVTPFEPVPPGIRAGLEEEGARLAAVRGAADVRVLWTEDL</sequence>
<proteinExistence type="predicted"/>
<dbReference type="PANTHER" id="PTHR38479">
    <property type="entry name" value="LMO0824 PROTEIN"/>
    <property type="match status" value="1"/>
</dbReference>
<dbReference type="Pfam" id="PF06224">
    <property type="entry name" value="AlkZ-like"/>
    <property type="match status" value="1"/>
</dbReference>
<accession>A0A1H5X050</accession>
<keyword evidence="2" id="KW-1185">Reference proteome</keyword>
<dbReference type="RefSeq" id="WP_200827123.1">
    <property type="nucleotide sequence ID" value="NZ_FNVO01000003.1"/>
</dbReference>
<dbReference type="EMBL" id="FNVO01000003">
    <property type="protein sequence ID" value="SEG04923.1"/>
    <property type="molecule type" value="Genomic_DNA"/>
</dbReference>
<reference evidence="2" key="1">
    <citation type="submission" date="2016-10" db="EMBL/GenBank/DDBJ databases">
        <authorList>
            <person name="Varghese N."/>
            <person name="Submissions S."/>
        </authorList>
    </citation>
    <scope>NUCLEOTIDE SEQUENCE [LARGE SCALE GENOMIC DNA]</scope>
    <source>
        <strain evidence="2">DSM 43163</strain>
    </source>
</reference>
<dbReference type="InterPro" id="IPR009351">
    <property type="entry name" value="AlkZ-like"/>
</dbReference>
<protein>
    <submittedName>
        <fullName evidence="1">Winged helix DNA-binding domain-containing protein</fullName>
    </submittedName>
</protein>
<dbReference type="Proteomes" id="UP000236723">
    <property type="component" value="Unassembled WGS sequence"/>
</dbReference>
<dbReference type="AlphaFoldDB" id="A0A1H5X050"/>